<dbReference type="Proteomes" id="UP000069620">
    <property type="component" value="Unassembled WGS sequence"/>
</dbReference>
<keyword evidence="2" id="KW-0489">Methyltransferase</keyword>
<keyword evidence="4" id="KW-0949">S-adenosyl-L-methionine</keyword>
<reference evidence="7" key="2">
    <citation type="submission" date="2016-02" db="EMBL/GenBank/DDBJ databases">
        <title>Draft genome sequence of five rapidly growing Mycobacterium species.</title>
        <authorList>
            <person name="Katahira K."/>
            <person name="Gotou Y."/>
            <person name="Iida K."/>
            <person name="Ogura Y."/>
            <person name="Hayashi T."/>
        </authorList>
    </citation>
    <scope>NUCLEOTIDE SEQUENCE [LARGE SCALE GENOMIC DNA]</scope>
    <source>
        <strain evidence="7">JCM15654</strain>
    </source>
</reference>
<evidence type="ECO:0000256" key="3">
    <source>
        <dbReference type="ARBA" id="ARBA00022679"/>
    </source>
</evidence>
<evidence type="ECO:0000313" key="7">
    <source>
        <dbReference type="Proteomes" id="UP000069620"/>
    </source>
</evidence>
<proteinExistence type="inferred from homology"/>
<keyword evidence="5" id="KW-0443">Lipid metabolism</keyword>
<organism evidence="6 7">
    <name type="scientific">Mycolicibacterium brisbanense</name>
    <dbReference type="NCBI Taxonomy" id="146020"/>
    <lineage>
        <taxon>Bacteria</taxon>
        <taxon>Bacillati</taxon>
        <taxon>Actinomycetota</taxon>
        <taxon>Actinomycetes</taxon>
        <taxon>Mycobacteriales</taxon>
        <taxon>Mycobacteriaceae</taxon>
        <taxon>Mycolicibacterium</taxon>
    </lineage>
</organism>
<dbReference type="PANTHER" id="PTHR43667">
    <property type="entry name" value="CYCLOPROPANE-FATTY-ACYL-PHOSPHOLIPID SYNTHASE"/>
    <property type="match status" value="1"/>
</dbReference>
<dbReference type="Gene3D" id="3.40.50.150">
    <property type="entry name" value="Vaccinia Virus protein VP39"/>
    <property type="match status" value="1"/>
</dbReference>
<dbReference type="PIRSF" id="PIRSF003085">
    <property type="entry name" value="CMAS"/>
    <property type="match status" value="1"/>
</dbReference>
<dbReference type="SUPFAM" id="SSF53335">
    <property type="entry name" value="S-adenosyl-L-methionine-dependent methyltransferases"/>
    <property type="match status" value="1"/>
</dbReference>
<evidence type="ECO:0000256" key="5">
    <source>
        <dbReference type="ARBA" id="ARBA00023098"/>
    </source>
</evidence>
<dbReference type="Pfam" id="PF02353">
    <property type="entry name" value="CMAS"/>
    <property type="match status" value="1"/>
</dbReference>
<dbReference type="InterPro" id="IPR003333">
    <property type="entry name" value="CMAS"/>
</dbReference>
<dbReference type="InterPro" id="IPR050723">
    <property type="entry name" value="CFA/CMAS"/>
</dbReference>
<dbReference type="GO" id="GO:0032259">
    <property type="term" value="P:methylation"/>
    <property type="evidence" value="ECO:0007669"/>
    <property type="project" value="UniProtKB-KW"/>
</dbReference>
<protein>
    <submittedName>
        <fullName evidence="6">Cyclopropane-fatty-acyl-phospholipid synthase</fullName>
    </submittedName>
</protein>
<keyword evidence="3" id="KW-0808">Transferase</keyword>
<dbReference type="RefSeq" id="WP_062828782.1">
    <property type="nucleotide sequence ID" value="NZ_BCSX01000021.1"/>
</dbReference>
<dbReference type="EMBL" id="BCSX01000021">
    <property type="protein sequence ID" value="GAS88081.1"/>
    <property type="molecule type" value="Genomic_DNA"/>
</dbReference>
<accession>A0A100VXZ8</accession>
<evidence type="ECO:0000256" key="1">
    <source>
        <dbReference type="ARBA" id="ARBA00010815"/>
    </source>
</evidence>
<keyword evidence="7" id="KW-1185">Reference proteome</keyword>
<dbReference type="GO" id="GO:0008610">
    <property type="term" value="P:lipid biosynthetic process"/>
    <property type="evidence" value="ECO:0007669"/>
    <property type="project" value="InterPro"/>
</dbReference>
<dbReference type="OrthoDB" id="9782855at2"/>
<dbReference type="InterPro" id="IPR029063">
    <property type="entry name" value="SAM-dependent_MTases_sf"/>
</dbReference>
<dbReference type="CDD" id="cd02440">
    <property type="entry name" value="AdoMet_MTases"/>
    <property type="match status" value="1"/>
</dbReference>
<dbReference type="PANTHER" id="PTHR43667:SF2">
    <property type="entry name" value="FATTY ACID C-METHYL TRANSFERASE"/>
    <property type="match status" value="1"/>
</dbReference>
<dbReference type="AlphaFoldDB" id="A0A100VXZ8"/>
<reference evidence="7" key="1">
    <citation type="journal article" date="2016" name="Genome Announc.">
        <title>Draft Genome Sequences of Five Rapidly Growing Mycobacterium Species, M. thermoresistibile, M. fortuitum subsp. acetamidolyticum, M. canariasense, M. brisbanense, and M. novocastrense.</title>
        <authorList>
            <person name="Katahira K."/>
            <person name="Ogura Y."/>
            <person name="Gotoh Y."/>
            <person name="Hayashi T."/>
        </authorList>
    </citation>
    <scope>NUCLEOTIDE SEQUENCE [LARGE SCALE GENOMIC DNA]</scope>
    <source>
        <strain evidence="7">JCM15654</strain>
    </source>
</reference>
<dbReference type="STRING" id="146020.RMCB_2177"/>
<name>A0A100VXZ8_9MYCO</name>
<dbReference type="GO" id="GO:0008168">
    <property type="term" value="F:methyltransferase activity"/>
    <property type="evidence" value="ECO:0007669"/>
    <property type="project" value="UniProtKB-KW"/>
</dbReference>
<evidence type="ECO:0000256" key="4">
    <source>
        <dbReference type="ARBA" id="ARBA00022691"/>
    </source>
</evidence>
<comment type="similarity">
    <text evidence="1">Belongs to the CFA/CMAS family.</text>
</comment>
<comment type="caution">
    <text evidence="6">The sequence shown here is derived from an EMBL/GenBank/DDBJ whole genome shotgun (WGS) entry which is preliminary data.</text>
</comment>
<evidence type="ECO:0000256" key="2">
    <source>
        <dbReference type="ARBA" id="ARBA00022603"/>
    </source>
</evidence>
<evidence type="ECO:0000313" key="6">
    <source>
        <dbReference type="EMBL" id="GAS88081.1"/>
    </source>
</evidence>
<sequence>MTLETDITPALQGPTRWRDIDRVPRGLRARLGAPIAEALFRRATRDLPFRVDYSDTTLAAPASADSTPRMVVHRPERFFARLAADGLIGFGEAYMAGDWSSPDLAAVLTALAARIDTLVPAPLHGLRRVCLPRVPRSQYGTRADARANIAHHYDLSNEFFSLFLDESMTYSSALFAGLDTAPTWQDLAEAQHRKIDRLLDVAGVTEGSRILEIGTGWGELAIRAAQRGARVHTITLSREQQLLARRRIAAAGLSSRATVELCDYRDVQGRYDAIVSVEMIEAVGHRYLTTYLRTLDKLLAEGGRIALQAITMPDHRMRATRNTYTWVHKYIFPGGFLPSVDLLEQTVASRTSLRVVDRYSFGSHYAHTLRLWLQRFTSHAPGAEALGFDETFRRMWRFYLAYSQAGFASGYLDVHQFVLDRSGSDGHRGTRR</sequence>
<gene>
    <name evidence="6" type="ORF">RMCB_2177</name>
</gene>